<gene>
    <name evidence="10" type="ORF">ZBT109_2073</name>
</gene>
<dbReference type="Proteomes" id="UP000267342">
    <property type="component" value="Chromosome"/>
</dbReference>
<dbReference type="GO" id="GO:0016853">
    <property type="term" value="F:isomerase activity"/>
    <property type="evidence" value="ECO:0007669"/>
    <property type="project" value="UniProtKB-KW"/>
</dbReference>
<dbReference type="GO" id="GO:0005737">
    <property type="term" value="C:cytoplasm"/>
    <property type="evidence" value="ECO:0007669"/>
    <property type="project" value="TreeGrafter"/>
</dbReference>
<evidence type="ECO:0000256" key="8">
    <source>
        <dbReference type="RuleBase" id="RU362079"/>
    </source>
</evidence>
<evidence type="ECO:0000256" key="4">
    <source>
        <dbReference type="ARBA" id="ARBA00005708"/>
    </source>
</evidence>
<evidence type="ECO:0000256" key="5">
    <source>
        <dbReference type="ARBA" id="ARBA00022909"/>
    </source>
</evidence>
<comment type="catalytic activity">
    <reaction evidence="2 8">
        <text>7,8-dihydroneopterin = 6-hydroxymethyl-7,8-dihydropterin + glycolaldehyde</text>
        <dbReference type="Rhea" id="RHEA:10540"/>
        <dbReference type="ChEBI" id="CHEBI:17001"/>
        <dbReference type="ChEBI" id="CHEBI:17071"/>
        <dbReference type="ChEBI" id="CHEBI:44841"/>
        <dbReference type="EC" id="4.1.2.25"/>
    </reaction>
</comment>
<protein>
    <recommendedName>
        <fullName evidence="8">7,8-dihydroneopterin aldolase</fullName>
        <ecNumber evidence="8">4.1.2.25</ecNumber>
    </recommendedName>
</protein>
<organism evidence="10 11">
    <name type="scientific">Zymobacter palmae</name>
    <dbReference type="NCBI Taxonomy" id="33074"/>
    <lineage>
        <taxon>Bacteria</taxon>
        <taxon>Pseudomonadati</taxon>
        <taxon>Pseudomonadota</taxon>
        <taxon>Gammaproteobacteria</taxon>
        <taxon>Oceanospirillales</taxon>
        <taxon>Halomonadaceae</taxon>
        <taxon>Zymobacter group</taxon>
        <taxon>Zymobacter</taxon>
    </lineage>
</organism>
<evidence type="ECO:0000256" key="3">
    <source>
        <dbReference type="ARBA" id="ARBA00005013"/>
    </source>
</evidence>
<dbReference type="SMART" id="SM00905">
    <property type="entry name" value="FolB"/>
    <property type="match status" value="1"/>
</dbReference>
<dbReference type="GO" id="GO:0046654">
    <property type="term" value="P:tetrahydrofolate biosynthetic process"/>
    <property type="evidence" value="ECO:0007669"/>
    <property type="project" value="UniProtKB-UniRule"/>
</dbReference>
<dbReference type="SUPFAM" id="SSF55620">
    <property type="entry name" value="Tetrahydrobiopterin biosynthesis enzymes-like"/>
    <property type="match status" value="1"/>
</dbReference>
<dbReference type="AlphaFoldDB" id="A0A348HGR5"/>
<evidence type="ECO:0000256" key="7">
    <source>
        <dbReference type="ARBA" id="ARBA00023239"/>
    </source>
</evidence>
<dbReference type="FunFam" id="3.30.1130.10:FF:000002">
    <property type="entry name" value="7,8-dihydroneopterin aldolase"/>
    <property type="match status" value="1"/>
</dbReference>
<dbReference type="NCBIfam" id="TIGR00525">
    <property type="entry name" value="folB"/>
    <property type="match status" value="1"/>
</dbReference>
<proteinExistence type="inferred from homology"/>
<comment type="pathway">
    <text evidence="3 8">Cofactor biosynthesis; tetrahydrofolate biosynthesis; 2-amino-4-hydroxy-6-hydroxymethyl-7,8-dihydropteridine diphosphate from 7,8-dihydroneopterin triphosphate: step 3/4.</text>
</comment>
<dbReference type="EC" id="4.1.2.25" evidence="8"/>
<dbReference type="STRING" id="1123510.GCA_000620025_00818"/>
<feature type="domain" description="Dihydroneopterin aldolase/epimerase" evidence="9">
    <location>
        <begin position="7"/>
        <end position="117"/>
    </location>
</feature>
<evidence type="ECO:0000256" key="1">
    <source>
        <dbReference type="ARBA" id="ARBA00000693"/>
    </source>
</evidence>
<dbReference type="GO" id="GO:0046656">
    <property type="term" value="P:folic acid biosynthetic process"/>
    <property type="evidence" value="ECO:0007669"/>
    <property type="project" value="UniProtKB-UniRule"/>
</dbReference>
<evidence type="ECO:0000256" key="2">
    <source>
        <dbReference type="ARBA" id="ARBA00001353"/>
    </source>
</evidence>
<dbReference type="KEGG" id="zpl:ZBT109_2073"/>
<dbReference type="Gene3D" id="3.30.1130.10">
    <property type="match status" value="1"/>
</dbReference>
<comment type="catalytic activity">
    <reaction evidence="1">
        <text>7,8-dihydroneopterin = 7,8-dihydromonapterin</text>
        <dbReference type="Rhea" id="RHEA:45328"/>
        <dbReference type="ChEBI" id="CHEBI:17001"/>
        <dbReference type="ChEBI" id="CHEBI:71175"/>
        <dbReference type="EC" id="5.1.99.8"/>
    </reaction>
</comment>
<sequence>MPTRDIVFIEGLVLETVVGVYAWEKRIHQRLVMDLEMSTDIRQAAQHDDLEGTLNYAAISEALLEFCHTHRFELIETYAERMCALLLAQFDIHHVKMTLRKPGAVPQATSVGIKIERSREVSA</sequence>
<dbReference type="PANTHER" id="PTHR42844">
    <property type="entry name" value="DIHYDRONEOPTERIN ALDOLASE 1-RELATED"/>
    <property type="match status" value="1"/>
</dbReference>
<name>A0A348HGR5_9GAMM</name>
<dbReference type="OrthoDB" id="9810587at2"/>
<evidence type="ECO:0000256" key="6">
    <source>
        <dbReference type="ARBA" id="ARBA00023235"/>
    </source>
</evidence>
<reference evidence="10 11" key="1">
    <citation type="submission" date="2018-09" db="EMBL/GenBank/DDBJ databases">
        <title>Zymobacter palmae IAM14233 (=T109) whole genome analysis.</title>
        <authorList>
            <person name="Yanase H."/>
        </authorList>
    </citation>
    <scope>NUCLEOTIDE SEQUENCE [LARGE SCALE GENOMIC DNA]</scope>
    <source>
        <strain evidence="10 11">IAM14233</strain>
    </source>
</reference>
<keyword evidence="11" id="KW-1185">Reference proteome</keyword>
<keyword evidence="7 8" id="KW-0456">Lyase</keyword>
<evidence type="ECO:0000259" key="9">
    <source>
        <dbReference type="SMART" id="SM00905"/>
    </source>
</evidence>
<dbReference type="NCBIfam" id="TIGR00526">
    <property type="entry name" value="folB_dom"/>
    <property type="match status" value="1"/>
</dbReference>
<dbReference type="RefSeq" id="WP_038279179.1">
    <property type="nucleotide sequence ID" value="NZ_AP018933.1"/>
</dbReference>
<keyword evidence="6" id="KW-0413">Isomerase</keyword>
<dbReference type="InterPro" id="IPR043133">
    <property type="entry name" value="GTP-CH-I_C/QueF"/>
</dbReference>
<accession>A0A348HGR5</accession>
<dbReference type="InterPro" id="IPR006157">
    <property type="entry name" value="FolB_dom"/>
</dbReference>
<keyword evidence="5 8" id="KW-0289">Folate biosynthesis</keyword>
<dbReference type="CDD" id="cd00534">
    <property type="entry name" value="DHNA_DHNTPE"/>
    <property type="match status" value="1"/>
</dbReference>
<dbReference type="Pfam" id="PF02152">
    <property type="entry name" value="FolB"/>
    <property type="match status" value="1"/>
</dbReference>
<evidence type="ECO:0000313" key="10">
    <source>
        <dbReference type="EMBL" id="BBG30817.1"/>
    </source>
</evidence>
<comment type="similarity">
    <text evidence="4 8">Belongs to the DHNA family.</text>
</comment>
<dbReference type="UniPathway" id="UPA00077">
    <property type="reaction ID" value="UER00154"/>
</dbReference>
<dbReference type="PANTHER" id="PTHR42844:SF1">
    <property type="entry name" value="DIHYDRONEOPTERIN ALDOLASE 1-RELATED"/>
    <property type="match status" value="1"/>
</dbReference>
<dbReference type="InterPro" id="IPR006156">
    <property type="entry name" value="Dihydroneopterin_aldolase"/>
</dbReference>
<dbReference type="GO" id="GO:0004150">
    <property type="term" value="F:dihydroneopterin aldolase activity"/>
    <property type="evidence" value="ECO:0007669"/>
    <property type="project" value="UniProtKB-UniRule"/>
</dbReference>
<dbReference type="EMBL" id="AP018933">
    <property type="protein sequence ID" value="BBG30817.1"/>
    <property type="molecule type" value="Genomic_DNA"/>
</dbReference>
<evidence type="ECO:0000313" key="11">
    <source>
        <dbReference type="Proteomes" id="UP000267342"/>
    </source>
</evidence>
<comment type="function">
    <text evidence="8">Catalyzes the conversion of 7,8-dihydroneopterin to 6-hydroxymethyl-7,8-dihydropterin.</text>
</comment>